<gene>
    <name evidence="12" type="primary">PSD2</name>
    <name evidence="16" type="ORF">GYMLUDRAFT_48482</name>
</gene>
<dbReference type="InterPro" id="IPR000008">
    <property type="entry name" value="C2_dom"/>
</dbReference>
<dbReference type="Proteomes" id="UP000053593">
    <property type="component" value="Unassembled WGS sequence"/>
</dbReference>
<dbReference type="UniPathway" id="UPA00558">
    <property type="reaction ID" value="UER00616"/>
</dbReference>
<dbReference type="InterPro" id="IPR011992">
    <property type="entry name" value="EF-hand-dom_pair"/>
</dbReference>
<dbReference type="EC" id="4.1.1.65" evidence="12"/>
<evidence type="ECO:0000256" key="4">
    <source>
        <dbReference type="ARBA" id="ARBA00022837"/>
    </source>
</evidence>
<feature type="active site" description="Charge relay system; for autoendoproteolytic cleavage activity" evidence="12">
    <location>
        <position position="1608"/>
    </location>
</feature>
<dbReference type="InterPro" id="IPR018247">
    <property type="entry name" value="EF_Hand_1_Ca_BS"/>
</dbReference>
<dbReference type="OrthoDB" id="67700at2759"/>
<dbReference type="GO" id="GO:0006646">
    <property type="term" value="P:phosphatidylethanolamine biosynthetic process"/>
    <property type="evidence" value="ECO:0007669"/>
    <property type="project" value="UniProtKB-UniRule"/>
</dbReference>
<feature type="region of interest" description="Disordered" evidence="13">
    <location>
        <begin position="1736"/>
        <end position="1758"/>
    </location>
</feature>
<dbReference type="CDD" id="cd04039">
    <property type="entry name" value="C2_PSD"/>
    <property type="match status" value="1"/>
</dbReference>
<accession>A0A0D0CIF2</accession>
<feature type="compositionally biased region" description="Low complexity" evidence="13">
    <location>
        <begin position="564"/>
        <end position="594"/>
    </location>
</feature>
<dbReference type="InterPro" id="IPR033177">
    <property type="entry name" value="PSD-B"/>
</dbReference>
<dbReference type="Pfam" id="PF02666">
    <property type="entry name" value="PS_Dcarbxylase"/>
    <property type="match status" value="1"/>
</dbReference>
<keyword evidence="8 12" id="KW-0594">Phospholipid biosynthesis</keyword>
<dbReference type="InterPro" id="IPR003817">
    <property type="entry name" value="PS_Dcarbxylase"/>
</dbReference>
<dbReference type="CDD" id="cd00030">
    <property type="entry name" value="C2"/>
    <property type="match status" value="1"/>
</dbReference>
<dbReference type="SMART" id="SM00239">
    <property type="entry name" value="C2"/>
    <property type="match status" value="2"/>
</dbReference>
<keyword evidence="3 12" id="KW-0210">Decarboxylase</keyword>
<keyword evidence="4" id="KW-0106">Calcium</keyword>
<dbReference type="EMBL" id="KN834813">
    <property type="protein sequence ID" value="KIK54783.1"/>
    <property type="molecule type" value="Genomic_DNA"/>
</dbReference>
<evidence type="ECO:0000256" key="7">
    <source>
        <dbReference type="ARBA" id="ARBA00023145"/>
    </source>
</evidence>
<evidence type="ECO:0000256" key="9">
    <source>
        <dbReference type="ARBA" id="ARBA00023239"/>
    </source>
</evidence>
<feature type="compositionally biased region" description="Low complexity" evidence="13">
    <location>
        <begin position="1299"/>
        <end position="1330"/>
    </location>
</feature>
<dbReference type="PROSITE" id="PS50004">
    <property type="entry name" value="C2"/>
    <property type="match status" value="2"/>
</dbReference>
<keyword evidence="11 12" id="KW-0670">Pyruvate</keyword>
<keyword evidence="6 12" id="KW-0472">Membrane</keyword>
<dbReference type="GO" id="GO:0005509">
    <property type="term" value="F:calcium ion binding"/>
    <property type="evidence" value="ECO:0007669"/>
    <property type="project" value="InterPro"/>
</dbReference>
<feature type="active site" description="Charge relay system; for autoendoproteolytic cleavage activity" evidence="12">
    <location>
        <position position="1695"/>
    </location>
</feature>
<evidence type="ECO:0000256" key="1">
    <source>
        <dbReference type="ARBA" id="ARBA00005189"/>
    </source>
</evidence>
<dbReference type="Gene3D" id="2.60.40.150">
    <property type="entry name" value="C2 domain"/>
    <property type="match status" value="2"/>
</dbReference>
<dbReference type="GO" id="GO:0010008">
    <property type="term" value="C:endosome membrane"/>
    <property type="evidence" value="ECO:0007669"/>
    <property type="project" value="UniProtKB-SubCell"/>
</dbReference>
<feature type="region of interest" description="Disordered" evidence="13">
    <location>
        <begin position="1"/>
        <end position="80"/>
    </location>
</feature>
<feature type="compositionally biased region" description="Polar residues" evidence="13">
    <location>
        <begin position="26"/>
        <end position="43"/>
    </location>
</feature>
<comment type="pathway">
    <text evidence="1">Lipid metabolism.</text>
</comment>
<comment type="catalytic activity">
    <reaction evidence="12">
        <text>a 1,2-diacyl-sn-glycero-3-phospho-L-serine + H(+) = a 1,2-diacyl-sn-glycero-3-phosphoethanolamine + CO2</text>
        <dbReference type="Rhea" id="RHEA:20828"/>
        <dbReference type="ChEBI" id="CHEBI:15378"/>
        <dbReference type="ChEBI" id="CHEBI:16526"/>
        <dbReference type="ChEBI" id="CHEBI:57262"/>
        <dbReference type="ChEBI" id="CHEBI:64612"/>
        <dbReference type="EC" id="4.1.1.65"/>
    </reaction>
</comment>
<feature type="region of interest" description="Disordered" evidence="13">
    <location>
        <begin position="86"/>
        <end position="105"/>
    </location>
</feature>
<evidence type="ECO:0000256" key="2">
    <source>
        <dbReference type="ARBA" id="ARBA00022516"/>
    </source>
</evidence>
<feature type="compositionally biased region" description="Acidic residues" evidence="13">
    <location>
        <begin position="381"/>
        <end position="414"/>
    </location>
</feature>
<keyword evidence="17" id="KW-1185">Reference proteome</keyword>
<evidence type="ECO:0000256" key="10">
    <source>
        <dbReference type="ARBA" id="ARBA00023264"/>
    </source>
</evidence>
<evidence type="ECO:0000256" key="5">
    <source>
        <dbReference type="ARBA" id="ARBA00023098"/>
    </source>
</evidence>
<dbReference type="PROSITE" id="PS50222">
    <property type="entry name" value="EF_HAND_2"/>
    <property type="match status" value="1"/>
</dbReference>
<evidence type="ECO:0000256" key="8">
    <source>
        <dbReference type="ARBA" id="ARBA00023209"/>
    </source>
</evidence>
<dbReference type="PANTHER" id="PTHR10067">
    <property type="entry name" value="PHOSPHATIDYLSERINE DECARBOXYLASE"/>
    <property type="match status" value="1"/>
</dbReference>
<feature type="compositionally biased region" description="Low complexity" evidence="13">
    <location>
        <begin position="674"/>
        <end position="697"/>
    </location>
</feature>
<dbReference type="GO" id="GO:0004609">
    <property type="term" value="F:phosphatidylserine decarboxylase activity"/>
    <property type="evidence" value="ECO:0007669"/>
    <property type="project" value="UniProtKB-UniRule"/>
</dbReference>
<evidence type="ECO:0000256" key="11">
    <source>
        <dbReference type="ARBA" id="ARBA00023317"/>
    </source>
</evidence>
<comment type="pathway">
    <text evidence="12">Phospholipid metabolism; phosphatidylethanolamine biosynthesis; phosphatidylethanolamine from CDP-diacylglycerol: step 2/2.</text>
</comment>
<feature type="compositionally biased region" description="Pro residues" evidence="13">
    <location>
        <begin position="1748"/>
        <end position="1758"/>
    </location>
</feature>
<dbReference type="PROSITE" id="PS00018">
    <property type="entry name" value="EF_HAND_1"/>
    <property type="match status" value="1"/>
</dbReference>
<feature type="compositionally biased region" description="Low complexity" evidence="13">
    <location>
        <begin position="1"/>
        <end position="18"/>
    </location>
</feature>
<evidence type="ECO:0000313" key="17">
    <source>
        <dbReference type="Proteomes" id="UP000053593"/>
    </source>
</evidence>
<keyword evidence="7 12" id="KW-0865">Zymogen</keyword>
<comment type="subunit">
    <text evidence="12">Heterodimer of a large membrane-associated beta subunit and a small pyruvoyl-containing alpha subunit.</text>
</comment>
<evidence type="ECO:0000259" key="15">
    <source>
        <dbReference type="PROSITE" id="PS50222"/>
    </source>
</evidence>
<feature type="domain" description="C2" evidence="14">
    <location>
        <begin position="866"/>
        <end position="989"/>
    </location>
</feature>
<evidence type="ECO:0000256" key="12">
    <source>
        <dbReference type="HAMAP-Rule" id="MF_03209"/>
    </source>
</evidence>
<feature type="domain" description="C2" evidence="14">
    <location>
        <begin position="92"/>
        <end position="232"/>
    </location>
</feature>
<feature type="compositionally biased region" description="Low complexity" evidence="13">
    <location>
        <begin position="851"/>
        <end position="863"/>
    </location>
</feature>
<dbReference type="InterPro" id="IPR033179">
    <property type="entry name" value="PSD_type2_pro"/>
</dbReference>
<comment type="domain">
    <text evidence="12">The C2 domains have an essential, but non-catalytic function. They may facilitate interactions with other proteins and are required for lipid transport function.</text>
</comment>
<keyword evidence="10 12" id="KW-1208">Phospholipid metabolism</keyword>
<feature type="region of interest" description="Disordered" evidence="13">
    <location>
        <begin position="613"/>
        <end position="872"/>
    </location>
</feature>
<feature type="chain" id="PRO_5023559949" description="Phosphatidylserine decarboxylase 2 beta chain" evidence="12">
    <location>
        <begin position="1"/>
        <end position="1694"/>
    </location>
</feature>
<feature type="compositionally biased region" description="Polar residues" evidence="13">
    <location>
        <begin position="613"/>
        <end position="634"/>
    </location>
</feature>
<protein>
    <recommendedName>
        <fullName evidence="12">Phosphatidylserine decarboxylase proenzyme 2</fullName>
        <ecNumber evidence="12">4.1.1.65</ecNumber>
    </recommendedName>
    <component>
        <recommendedName>
            <fullName evidence="12">Phosphatidylserine decarboxylase 2 beta chain</fullName>
        </recommendedName>
    </component>
    <component>
        <recommendedName>
            <fullName evidence="12">Phosphatidylserine decarboxylase 2 alpha chain</fullName>
        </recommendedName>
    </component>
</protein>
<evidence type="ECO:0000256" key="6">
    <source>
        <dbReference type="ARBA" id="ARBA00023136"/>
    </source>
</evidence>
<feature type="compositionally biased region" description="Low complexity" evidence="13">
    <location>
        <begin position="1215"/>
        <end position="1234"/>
    </location>
</feature>
<comment type="function">
    <text evidence="12">Catalyzes the formation of phosphatidylethanolamine (PtdEtn) from phosphatidylserine (PtdSer). Plays a central role in phospholipid metabolism and in the interorganelle trafficking of phosphatidylserine.</text>
</comment>
<feature type="active site" description="Charge relay system; for autoendoproteolytic cleavage activity" evidence="12">
    <location>
        <position position="1550"/>
    </location>
</feature>
<sequence length="1758" mass="188267">MQPKAAKLKNALKSAARLPVRRRGTASGSGTPVRSVSGSTSASGEDGLESPEDVPTSRVPASSSRSGHPRKRGINMKRGLRVARLTLGQKGLRGGSGRNTSRPIDGEQPLVLLRVQVVGCEDLLAKDRNGFSDPFATLSLPPHPNRPATPVAKRTLNPKFPPSQSTFDFPIYLSLADRLGVLEVVLWDKDYFGIGGSGSGIGVGVGRKEYLGEVGVSLEEWFQGSAGKALGFDQEGNSSFSLPLVSARSNTHARGTVELKIGFLQPQVQNQSLPDAAKETAKKVVDGLVGKDGKESEGDVHEEHAVDFAEVYGELLKRSRPSLVNIPPTEGVGTVRSHGTISEQSVAGPVNMTHPTSSSDFTDSKLLAIPATTQGYQEGYPYEDDGGLSSSDELEDDEEGEHLEGLESDSEVEVEGYSGSEVSESEEEFHSESGDSSEYESESESDAVEEDGDNARTPTVSPKASPPPSSPLTTPTVPSRGGQRDTLPSFASVYEGPVPPKSAPPTTLHFDMSTTTSGTATPLEQQHTSRNPPPALNLTPASPVSPAVSPAGTIVPSSVGSSAGSKPDTETPTTTKSASGTTGATTSSPSGSPTRRFRLVPIRAATFDTFSMPTSLTSANSAHPVSPSSATQPIAPTPPRSPGLSSVSNMLHQIPRLPKPKFVGKRSASTANVTSLTSPTSSSPTPGGPDSPSAPTTEGSGAAAQDVYDLTEDLPRLPTSSSPKAERSGMVDPGNVSDPGDHKEKKSRFRRSWSGVKGRRSSVDSPTLLMSPHRSPFGSGYESSPETGGVASAVNMDAASQAAGAEQPAQTKKGKVKKTKEGKVKTKKVKAKKEKKDAEGKTKKVKKSKKSSTGAPSTAAPSKAIKRKRQGYSFGGGESNDIVGIVMLEIQKAEDLPKLKNMTRTGWDMDPFIVISFGKKVFRTRVIRHSLNPVWDEKLLFHVRRYETGFKVQLSVFDWDKLSSNDYIGECDFNISELITAFEEGRGRVDPETGLYPLDEEASKGAGMKEFRLPLKTVKGMPWEAKHSPYVTFRGKYQPYAALRQRFWLQYLKQYDTDDTGSLSHLEITSMLDSLGSTLSNTTINSFFTRFGKNPQADGRVDELTIAEAIQCLETELGRAGKGRAYSSEGASGSGTGNGSYTSSGDVGEESSFSATPVMMIADRRGQQLSLEEMDFSGPPLSSMINPGILGGEFYDTDRVPAPTAHESEGGAQQPLAAVAADPASTSSSTASTPLREYEQYYGGSSSSYSSSDADLDADDPTVKVGDGGNAKAPPGAAESSSALSPNEAPNKGRGSVKFASTLPPSSFSAPSLAFSRSHNSSSSSTPVLSPGMVSPGFSSTALTSSQSGHDLLPERVINVQTCPLCHRPRLNSKAEVDIVTHLAICASQDWNKVDRIMVGNFVTASQAQRKWYTRVIGKMSSGNYKLGANSANIIVQNRSSGQLEEEKMQVYVRLGIRLLYKGMKSRMEGSRARRLLKSLSIKQGIKYDSSESVRDILPFIEFHKLDMSEVRDPLESFKTFNQFFYRKLKPDARPVDAPADPYRLVSAADCRFMAFESVNEATRLWIKGREFSVARLLGNAYKAEAERYNGGALAIFRLAPQDYHRFHSPVDGRIGKMTYIAGEYYTVNPQAIRTALDVYGENARKIVPIDSPQFGRVMAVCVGAMMVGTIQTTVEEGQFVKRGEEFGYFAFGGSTIVLLFEPGVVEWDEDLLINGRAALETLVRVGMGIGTGFKKGQVQQRSMSSSPTPPAPPIGQF</sequence>
<reference evidence="16 17" key="1">
    <citation type="submission" date="2014-04" db="EMBL/GenBank/DDBJ databases">
        <title>Evolutionary Origins and Diversification of the Mycorrhizal Mutualists.</title>
        <authorList>
            <consortium name="DOE Joint Genome Institute"/>
            <consortium name="Mycorrhizal Genomics Consortium"/>
            <person name="Kohler A."/>
            <person name="Kuo A."/>
            <person name="Nagy L.G."/>
            <person name="Floudas D."/>
            <person name="Copeland A."/>
            <person name="Barry K.W."/>
            <person name="Cichocki N."/>
            <person name="Veneault-Fourrey C."/>
            <person name="LaButti K."/>
            <person name="Lindquist E.A."/>
            <person name="Lipzen A."/>
            <person name="Lundell T."/>
            <person name="Morin E."/>
            <person name="Murat C."/>
            <person name="Riley R."/>
            <person name="Ohm R."/>
            <person name="Sun H."/>
            <person name="Tunlid A."/>
            <person name="Henrissat B."/>
            <person name="Grigoriev I.V."/>
            <person name="Hibbett D.S."/>
            <person name="Martin F."/>
        </authorList>
    </citation>
    <scope>NUCLEOTIDE SEQUENCE [LARGE SCALE GENOMIC DNA]</scope>
    <source>
        <strain evidence="16 17">FD-317 M1</strain>
    </source>
</reference>
<dbReference type="SUPFAM" id="SSF49562">
    <property type="entry name" value="C2 domain (Calcium/lipid-binding domain, CaLB)"/>
    <property type="match status" value="2"/>
</dbReference>
<evidence type="ECO:0000259" key="14">
    <source>
        <dbReference type="PROSITE" id="PS50004"/>
    </source>
</evidence>
<feature type="compositionally biased region" description="Low complexity" evidence="13">
    <location>
        <begin position="1241"/>
        <end position="1252"/>
    </location>
</feature>
<feature type="compositionally biased region" description="Polar residues" evidence="13">
    <location>
        <begin position="512"/>
        <end position="530"/>
    </location>
</feature>
<dbReference type="Gene3D" id="1.10.238.10">
    <property type="entry name" value="EF-hand"/>
    <property type="match status" value="1"/>
</dbReference>
<keyword evidence="9 12" id="KW-0456">Lyase</keyword>
<proteinExistence type="inferred from homology"/>
<keyword evidence="5 12" id="KW-0443">Lipid metabolism</keyword>
<feature type="compositionally biased region" description="Acidic residues" evidence="13">
    <location>
        <begin position="434"/>
        <end position="452"/>
    </location>
</feature>
<feature type="site" description="Cleavage (non-hydrolytic); by autocatalysis" evidence="12">
    <location>
        <begin position="1694"/>
        <end position="1695"/>
    </location>
</feature>
<feature type="compositionally biased region" description="Low complexity" evidence="13">
    <location>
        <begin position="540"/>
        <end position="551"/>
    </location>
</feature>
<comment type="similarity">
    <text evidence="12">Belongs to the phosphatidylserine decarboxylase family. PSD-B subfamily. Eukaryotic type II sub-subfamily.</text>
</comment>
<dbReference type="SUPFAM" id="SSF47473">
    <property type="entry name" value="EF-hand"/>
    <property type="match status" value="1"/>
</dbReference>
<evidence type="ECO:0000256" key="13">
    <source>
        <dbReference type="SAM" id="MobiDB-lite"/>
    </source>
</evidence>
<keyword evidence="12" id="KW-0967">Endosome</keyword>
<feature type="region of interest" description="Disordered" evidence="13">
    <location>
        <begin position="1174"/>
        <end position="1330"/>
    </location>
</feature>
<dbReference type="InterPro" id="IPR002048">
    <property type="entry name" value="EF_hand_dom"/>
</dbReference>
<dbReference type="HOGENOM" id="CLU_002661_2_1_1"/>
<feature type="compositionally biased region" description="Low complexity" evidence="13">
    <location>
        <begin position="798"/>
        <end position="811"/>
    </location>
</feature>
<feature type="chain" id="PRO_5023559950" description="Phosphatidylserine decarboxylase 2 alpha chain" evidence="12">
    <location>
        <begin position="1695"/>
        <end position="1758"/>
    </location>
</feature>
<comment type="cofactor">
    <cofactor evidence="12">
        <name>pyruvate</name>
        <dbReference type="ChEBI" id="CHEBI:15361"/>
    </cofactor>
    <text evidence="12">Binds 1 pyruvoyl group covalently per subunit.</text>
</comment>
<feature type="active site" description="Schiff-base intermediate with substrate; via pyruvic acid; for decarboxylase activity" evidence="12">
    <location>
        <position position="1695"/>
    </location>
</feature>
<evidence type="ECO:0000313" key="16">
    <source>
        <dbReference type="EMBL" id="KIK54783.1"/>
    </source>
</evidence>
<evidence type="ECO:0000256" key="3">
    <source>
        <dbReference type="ARBA" id="ARBA00022793"/>
    </source>
</evidence>
<organism evidence="16 17">
    <name type="scientific">Collybiopsis luxurians FD-317 M1</name>
    <dbReference type="NCBI Taxonomy" id="944289"/>
    <lineage>
        <taxon>Eukaryota</taxon>
        <taxon>Fungi</taxon>
        <taxon>Dikarya</taxon>
        <taxon>Basidiomycota</taxon>
        <taxon>Agaricomycotina</taxon>
        <taxon>Agaricomycetes</taxon>
        <taxon>Agaricomycetidae</taxon>
        <taxon>Agaricales</taxon>
        <taxon>Marasmiineae</taxon>
        <taxon>Omphalotaceae</taxon>
        <taxon>Collybiopsis</taxon>
        <taxon>Collybiopsis luxurians</taxon>
    </lineage>
</organism>
<feature type="domain" description="EF-hand" evidence="15">
    <location>
        <begin position="1043"/>
        <end position="1078"/>
    </location>
</feature>
<name>A0A0D0CIF2_9AGAR</name>
<comment type="PTM">
    <text evidence="12">Is synthesized initially as an inactive proenzyme. Formation of the active enzyme involves a self-maturation process in which the active site pyruvoyl group is generated from an internal serine residue via an autocatalytic post-translational modification. Two non-identical subunits are generated from the proenzyme in this reaction, and the pyruvate is formed at the N-terminus of the alpha chain, which is derived from the carboxyl end of the proenzyme. The autoendoproteolytic cleavage occurs by a canonical serine protease mechanism, in which the side chain hydroxyl group of the serine supplies its oxygen atom to form the C-terminus of the beta chain, while the remainder of the serine residue undergoes an oxidative deamination to produce ammonia and the pyruvoyl prosthetic group on the alpha chain. During this reaction, the Ser that is part of the protease active site of the proenzyme becomes the pyruvoyl prosthetic group, which constitutes an essential element of the active site of the mature decarboxylase.</text>
</comment>
<feature type="modified residue" description="Pyruvic acid (Ser); by autocatalysis" evidence="12">
    <location>
        <position position="1695"/>
    </location>
</feature>
<feature type="region of interest" description="Disordered" evidence="13">
    <location>
        <begin position="327"/>
        <end position="600"/>
    </location>
</feature>
<dbReference type="Pfam" id="PF00168">
    <property type="entry name" value="C2"/>
    <property type="match status" value="2"/>
</dbReference>
<dbReference type="GO" id="GO:0000139">
    <property type="term" value="C:Golgi membrane"/>
    <property type="evidence" value="ECO:0007669"/>
    <property type="project" value="UniProtKB-SubCell"/>
</dbReference>
<feature type="compositionally biased region" description="Basic residues" evidence="13">
    <location>
        <begin position="67"/>
        <end position="80"/>
    </location>
</feature>
<dbReference type="NCBIfam" id="TIGR00163">
    <property type="entry name" value="PS_decarb"/>
    <property type="match status" value="1"/>
</dbReference>
<dbReference type="GO" id="GO:0005795">
    <property type="term" value="C:Golgi stack"/>
    <property type="evidence" value="ECO:0007669"/>
    <property type="project" value="UniProtKB-UniRule"/>
</dbReference>
<feature type="region of interest" description="Disordered" evidence="13">
    <location>
        <begin position="1121"/>
        <end position="1151"/>
    </location>
</feature>
<dbReference type="HAMAP" id="MF_00663">
    <property type="entry name" value="PS_decarb_PSD_B_type2"/>
    <property type="match status" value="1"/>
</dbReference>
<comment type="subcellular location">
    <subcellularLocation>
        <location evidence="12">Golgi apparatus membrane</location>
        <topology evidence="12">Peripheral membrane protein</topology>
        <orientation evidence="12">Cytoplasmic side</orientation>
    </subcellularLocation>
    <subcellularLocation>
        <location evidence="12">Endosome membrane</location>
        <topology evidence="12">Peripheral membrane protein</topology>
        <orientation evidence="12">Cytoplasmic side</orientation>
    </subcellularLocation>
</comment>
<keyword evidence="12" id="KW-0333">Golgi apparatus</keyword>
<dbReference type="PANTHER" id="PTHR10067:SF17">
    <property type="entry name" value="PHOSPHATIDYLSERINE DECARBOXYLASE PROENZYME 2"/>
    <property type="match status" value="1"/>
</dbReference>
<dbReference type="GO" id="GO:0016540">
    <property type="term" value="P:protein autoprocessing"/>
    <property type="evidence" value="ECO:0007669"/>
    <property type="project" value="UniProtKB-UniRule"/>
</dbReference>
<dbReference type="InterPro" id="IPR035892">
    <property type="entry name" value="C2_domain_sf"/>
</dbReference>
<keyword evidence="2 12" id="KW-0444">Lipid biosynthesis</keyword>